<dbReference type="CDD" id="cd18773">
    <property type="entry name" value="PDC1_HK_sensor"/>
    <property type="match status" value="1"/>
</dbReference>
<evidence type="ECO:0000256" key="3">
    <source>
        <dbReference type="PROSITE-ProRule" id="PRU00284"/>
    </source>
</evidence>
<dbReference type="InterPro" id="IPR004089">
    <property type="entry name" value="MCPsignal_dom"/>
</dbReference>
<reference evidence="6" key="1">
    <citation type="submission" date="2022-08" db="EMBL/GenBank/DDBJ databases">
        <title>Novel Bdellovibrio Species Isolated from Svalbard: Designation Bdellovibrio svalbardensis.</title>
        <authorList>
            <person name="Mitchell R.J."/>
            <person name="Choi S.Y."/>
        </authorList>
    </citation>
    <scope>NUCLEOTIDE SEQUENCE</scope>
    <source>
        <strain evidence="6">PAP01</strain>
    </source>
</reference>
<protein>
    <submittedName>
        <fullName evidence="6">Methyl-accepting chemotaxis protein</fullName>
    </submittedName>
</protein>
<proteinExistence type="inferred from homology"/>
<keyword evidence="4" id="KW-0812">Transmembrane</keyword>
<feature type="transmembrane region" description="Helical" evidence="4">
    <location>
        <begin position="319"/>
        <end position="343"/>
    </location>
</feature>
<dbReference type="InterPro" id="IPR051310">
    <property type="entry name" value="MCP_chemotaxis"/>
</dbReference>
<name>A0ABT6DKV3_9BACT</name>
<dbReference type="Gene3D" id="3.30.450.20">
    <property type="entry name" value="PAS domain"/>
    <property type="match status" value="1"/>
</dbReference>
<dbReference type="Proteomes" id="UP001152321">
    <property type="component" value="Unassembled WGS sequence"/>
</dbReference>
<dbReference type="SUPFAM" id="SSF58104">
    <property type="entry name" value="Methyl-accepting chemotaxis protein (MCP) signaling domain"/>
    <property type="match status" value="1"/>
</dbReference>
<dbReference type="RefSeq" id="WP_277578970.1">
    <property type="nucleotide sequence ID" value="NZ_JANRMI010000004.1"/>
</dbReference>
<dbReference type="Gene3D" id="1.10.287.950">
    <property type="entry name" value="Methyl-accepting chemotaxis protein"/>
    <property type="match status" value="1"/>
</dbReference>
<dbReference type="CDD" id="cd11386">
    <property type="entry name" value="MCP_signal"/>
    <property type="match status" value="1"/>
</dbReference>
<evidence type="ECO:0000259" key="5">
    <source>
        <dbReference type="PROSITE" id="PS50111"/>
    </source>
</evidence>
<keyword evidence="4" id="KW-1133">Transmembrane helix</keyword>
<dbReference type="PANTHER" id="PTHR43531:SF11">
    <property type="entry name" value="METHYL-ACCEPTING CHEMOTAXIS PROTEIN 3"/>
    <property type="match status" value="1"/>
</dbReference>
<dbReference type="PANTHER" id="PTHR43531">
    <property type="entry name" value="PROTEIN ICFG"/>
    <property type="match status" value="1"/>
</dbReference>
<evidence type="ECO:0000256" key="4">
    <source>
        <dbReference type="SAM" id="Phobius"/>
    </source>
</evidence>
<keyword evidence="1" id="KW-0145">Chemotaxis</keyword>
<evidence type="ECO:0000313" key="6">
    <source>
        <dbReference type="EMBL" id="MDG0817497.1"/>
    </source>
</evidence>
<dbReference type="SMART" id="SM00283">
    <property type="entry name" value="MA"/>
    <property type="match status" value="1"/>
</dbReference>
<evidence type="ECO:0000256" key="1">
    <source>
        <dbReference type="ARBA" id="ARBA00022500"/>
    </source>
</evidence>
<keyword evidence="3" id="KW-0807">Transducer</keyword>
<evidence type="ECO:0000313" key="7">
    <source>
        <dbReference type="Proteomes" id="UP001152321"/>
    </source>
</evidence>
<keyword evidence="4" id="KW-0472">Membrane</keyword>
<evidence type="ECO:0000256" key="2">
    <source>
        <dbReference type="ARBA" id="ARBA00029447"/>
    </source>
</evidence>
<comment type="similarity">
    <text evidence="2">Belongs to the methyl-accepting chemotaxis (MCP) protein family.</text>
</comment>
<dbReference type="PROSITE" id="PS50111">
    <property type="entry name" value="CHEMOTAXIS_TRANSDUC_2"/>
    <property type="match status" value="1"/>
</dbReference>
<organism evidence="6 7">
    <name type="scientific">Bdellovibrio svalbardensis</name>
    <dbReference type="NCBI Taxonomy" id="2972972"/>
    <lineage>
        <taxon>Bacteria</taxon>
        <taxon>Pseudomonadati</taxon>
        <taxon>Bdellovibrionota</taxon>
        <taxon>Bdellovibrionia</taxon>
        <taxon>Bdellovibrionales</taxon>
        <taxon>Pseudobdellovibrionaceae</taxon>
        <taxon>Bdellovibrio</taxon>
    </lineage>
</organism>
<dbReference type="EMBL" id="JANRMI010000004">
    <property type="protein sequence ID" value="MDG0817497.1"/>
    <property type="molecule type" value="Genomic_DNA"/>
</dbReference>
<keyword evidence="7" id="KW-1185">Reference proteome</keyword>
<dbReference type="Pfam" id="PF00015">
    <property type="entry name" value="MCPsignal"/>
    <property type="match status" value="1"/>
</dbReference>
<comment type="caution">
    <text evidence="6">The sequence shown here is derived from an EMBL/GenBank/DDBJ whole genome shotgun (WGS) entry which is preliminary data.</text>
</comment>
<sequence>MKRFSLKAQFLVVFALCLIVTQGLNYLQFKESLSTQREHIMQSFNLHSESLAASIAAQFYERYGDVQAFAKNEALLNTDAKRITDSFNSYVALYGIYDLIMFVSPEGKLIAANTKDAKGNPLVVEPLFNLNFKDAEWFKNTLEGKFTEDPGKGFTGTFVEQPNEDPYIYQVYKEKRLSNSFSSVVKDHNGKILGVLSNRAHFKWVQDELKSAFENHKSKKLNSILLTVVNKDGEILASVSDDQALHKQQSLKNFEPVSRITQKQHGVFLGSDPRRPGQDQVVGYNFLEHGKFISSLGWGVLVQANSEDLFSALIAANTYFVVGVLVLTLLALALCWFVVATLAKRIQTISEKITENTLDVASSSEQVSVASQAISKGSVESAATIETSVACMEEISSVTKKNNEGAEKAAELSQKCQKKAESSSATLASLKDSIMKINESAKEISEITGVIDDIAFQTNLLALNAAVEAARAGEQGKGFAVVAEAVRTLAARSSEAAKNISQLISRSSDIVDDGTVKAEETEAALTEMLQLVEQIATLNSEISGSSKEQSIGIQQFGTTMNEIDSASQNNASVAEELSATAEVMTRKAQVLRSVTLELEDVVHGAKDVGT</sequence>
<feature type="domain" description="Methyl-accepting transducer" evidence="5">
    <location>
        <begin position="356"/>
        <end position="585"/>
    </location>
</feature>
<accession>A0ABT6DKV3</accession>
<gene>
    <name evidence="6" type="ORF">NWE73_14040</name>
</gene>